<dbReference type="CDD" id="cd01449">
    <property type="entry name" value="TST_Repeat_2"/>
    <property type="match status" value="1"/>
</dbReference>
<keyword evidence="1" id="KW-0808">Transferase</keyword>
<dbReference type="CDD" id="cd01448">
    <property type="entry name" value="TST_Repeat_1"/>
    <property type="match status" value="1"/>
</dbReference>
<accession>A0A264W798</accession>
<dbReference type="RefSeq" id="WP_094941806.1">
    <property type="nucleotide sequence ID" value="NZ_NOKQ01000134.1"/>
</dbReference>
<dbReference type="SUPFAM" id="SSF52821">
    <property type="entry name" value="Rhodanese/Cell cycle control phosphatase"/>
    <property type="match status" value="2"/>
</dbReference>
<dbReference type="PROSITE" id="PS50206">
    <property type="entry name" value="RHODANESE_3"/>
    <property type="match status" value="2"/>
</dbReference>
<comment type="caution">
    <text evidence="4">The sequence shown here is derived from an EMBL/GenBank/DDBJ whole genome shotgun (WGS) entry which is preliminary data.</text>
</comment>
<organism evidence="4 5">
    <name type="scientific">Tetzosporium hominis</name>
    <dbReference type="NCBI Taxonomy" id="2020506"/>
    <lineage>
        <taxon>Bacteria</taxon>
        <taxon>Bacillati</taxon>
        <taxon>Bacillota</taxon>
        <taxon>Bacilli</taxon>
        <taxon>Bacillales</taxon>
        <taxon>Caryophanaceae</taxon>
        <taxon>Tetzosporium</taxon>
    </lineage>
</organism>
<evidence type="ECO:0000256" key="1">
    <source>
        <dbReference type="ARBA" id="ARBA00022679"/>
    </source>
</evidence>
<sequence>MIITKDVHELPKTNTRFIDTRFDLQNPEWGENVFQQEHIAGAVYWHLEDHLSDMTRAEGRHPAPSEEAMTRLIQKSGLRYDDHLIVYDQGNAPFASRAAVLLLWAGFPNVSIAREGFARLKEVYPIEGGTPWYSKSDQKLTFQKGLLVKEQDVKTHLATGGLVLDARSSERYKGLVEPIDPIAGHIPGAQNLDWESLKTEQGLMKAAETDELFQQLSKETAVITYCGSGVTASPLTIALLEAGFMNVQLYAGSYSDWIRNNEVETSK</sequence>
<dbReference type="PANTHER" id="PTHR11364:SF27">
    <property type="entry name" value="SULFURTRANSFERASE"/>
    <property type="match status" value="1"/>
</dbReference>
<evidence type="ECO:0000313" key="5">
    <source>
        <dbReference type="Proteomes" id="UP000217065"/>
    </source>
</evidence>
<keyword evidence="5" id="KW-1185">Reference proteome</keyword>
<feature type="domain" description="Rhodanese" evidence="3">
    <location>
        <begin position="157"/>
        <end position="266"/>
    </location>
</feature>
<proteinExistence type="predicted"/>
<evidence type="ECO:0000313" key="4">
    <source>
        <dbReference type="EMBL" id="OZS79425.1"/>
    </source>
</evidence>
<name>A0A264W798_9BACL</name>
<feature type="domain" description="Rhodanese" evidence="3">
    <location>
        <begin position="11"/>
        <end position="128"/>
    </location>
</feature>
<dbReference type="GO" id="GO:0004792">
    <property type="term" value="F:thiosulfate-cyanide sulfurtransferase activity"/>
    <property type="evidence" value="ECO:0007669"/>
    <property type="project" value="TreeGrafter"/>
</dbReference>
<dbReference type="Gene3D" id="3.40.250.10">
    <property type="entry name" value="Rhodanese-like domain"/>
    <property type="match status" value="2"/>
</dbReference>
<dbReference type="Pfam" id="PF00581">
    <property type="entry name" value="Rhodanese"/>
    <property type="match status" value="2"/>
</dbReference>
<dbReference type="EMBL" id="NOKQ01000134">
    <property type="protein sequence ID" value="OZS79425.1"/>
    <property type="molecule type" value="Genomic_DNA"/>
</dbReference>
<dbReference type="OrthoDB" id="9770030at2"/>
<reference evidence="4 5" key="1">
    <citation type="submission" date="2017-07" db="EMBL/GenBank/DDBJ databases">
        <title>Tetzosporium hominis gen.nov. sp.nov.</title>
        <authorList>
            <person name="Tetz G."/>
            <person name="Tetz V."/>
        </authorList>
    </citation>
    <scope>NUCLEOTIDE SEQUENCE [LARGE SCALE GENOMIC DNA]</scope>
    <source>
        <strain evidence="4 5">VT-49</strain>
    </source>
</reference>
<protein>
    <recommendedName>
        <fullName evidence="3">Rhodanese domain-containing protein</fullName>
    </recommendedName>
</protein>
<dbReference type="InterPro" id="IPR001763">
    <property type="entry name" value="Rhodanese-like_dom"/>
</dbReference>
<evidence type="ECO:0000256" key="2">
    <source>
        <dbReference type="ARBA" id="ARBA00022737"/>
    </source>
</evidence>
<dbReference type="AlphaFoldDB" id="A0A264W798"/>
<dbReference type="InterPro" id="IPR036873">
    <property type="entry name" value="Rhodanese-like_dom_sf"/>
</dbReference>
<evidence type="ECO:0000259" key="3">
    <source>
        <dbReference type="PROSITE" id="PS50206"/>
    </source>
</evidence>
<dbReference type="PANTHER" id="PTHR11364">
    <property type="entry name" value="THIOSULFATE SULFERTANSFERASE"/>
    <property type="match status" value="1"/>
</dbReference>
<dbReference type="Proteomes" id="UP000217065">
    <property type="component" value="Unassembled WGS sequence"/>
</dbReference>
<gene>
    <name evidence="4" type="ORF">CF394_03110</name>
</gene>
<dbReference type="InterPro" id="IPR045078">
    <property type="entry name" value="TST/MPST-like"/>
</dbReference>
<dbReference type="SMART" id="SM00450">
    <property type="entry name" value="RHOD"/>
    <property type="match status" value="2"/>
</dbReference>
<keyword evidence="2" id="KW-0677">Repeat</keyword>